<evidence type="ECO:0000313" key="1">
    <source>
        <dbReference type="EMBL" id="XCC95416.1"/>
    </source>
</evidence>
<name>A0AAU8AM13_9RHOB</name>
<dbReference type="Gene3D" id="3.40.50.300">
    <property type="entry name" value="P-loop containing nucleotide triphosphate hydrolases"/>
    <property type="match status" value="1"/>
</dbReference>
<dbReference type="InterPro" id="IPR027417">
    <property type="entry name" value="P-loop_NTPase"/>
</dbReference>
<reference evidence="1" key="1">
    <citation type="submission" date="2023-02" db="EMBL/GenBank/DDBJ databases">
        <title>Description and genomic characterization of Salipiger bruguierae sp. nov., isolated from the sediment of mangrove plant Bruguiera sexangula.</title>
        <authorList>
            <person name="Long M."/>
        </authorList>
    </citation>
    <scope>NUCLEOTIDE SEQUENCE</scope>
    <source>
        <strain evidence="1">H15</strain>
    </source>
</reference>
<dbReference type="SUPFAM" id="SSF52540">
    <property type="entry name" value="P-loop containing nucleoside triphosphate hydrolases"/>
    <property type="match status" value="1"/>
</dbReference>
<accession>A0AAU8AM13</accession>
<dbReference type="InterPro" id="IPR008868">
    <property type="entry name" value="TniB"/>
</dbReference>
<protein>
    <submittedName>
        <fullName evidence="1">TniB family NTP-binding protein</fullName>
    </submittedName>
</protein>
<dbReference type="Pfam" id="PF05621">
    <property type="entry name" value="TniB"/>
    <property type="match status" value="1"/>
</dbReference>
<sequence length="317" mass="34871">MSMASTNPHQTVADLRGMYIKTARDDLLRTQLDRLLQCNSDGQPIPRPVIFTKTGNDEGDTRGVVLVEGAGGGKTSLIHHVLSTYPALQSDDSECRRWLGVRVPSPATIKALGLEILRASGYPEVSSSRKEWDIWKLVRHRLQELGTAVLWIDEAHDLFRAGKQVEDILKMLKSVMQGPGAVIMILSGIDSLWNIASYDDQVKRRYAKVSLPAVSAASHEGQLVRLMGKYCEKAGLLPPPSSDLISRLVFASRGRFGRCIENIIAAIEAALLRGDSQLAVEHFAEVWAMHEGAAPGKNVFLSSRWTEIDLSKLHLAA</sequence>
<proteinExistence type="predicted"/>
<dbReference type="RefSeq" id="WP_353474261.1">
    <property type="nucleotide sequence ID" value="NZ_CP123385.1"/>
</dbReference>
<dbReference type="EMBL" id="CP123385">
    <property type="protein sequence ID" value="XCC95416.1"/>
    <property type="molecule type" value="Genomic_DNA"/>
</dbReference>
<gene>
    <name evidence="1" type="ORF">PVT71_20225</name>
</gene>
<dbReference type="AlphaFoldDB" id="A0AAU8AM13"/>
<organism evidence="1">
    <name type="scientific">Alloyangia sp. H15</name>
    <dbReference type="NCBI Taxonomy" id="3029062"/>
    <lineage>
        <taxon>Bacteria</taxon>
        <taxon>Pseudomonadati</taxon>
        <taxon>Pseudomonadota</taxon>
        <taxon>Alphaproteobacteria</taxon>
        <taxon>Rhodobacterales</taxon>
        <taxon>Roseobacteraceae</taxon>
        <taxon>Alloyangia</taxon>
    </lineage>
</organism>